<proteinExistence type="predicted"/>
<evidence type="ECO:0000256" key="1">
    <source>
        <dbReference type="SAM" id="MobiDB-lite"/>
    </source>
</evidence>
<dbReference type="SUPFAM" id="SSF64268">
    <property type="entry name" value="PX domain"/>
    <property type="match status" value="1"/>
</dbReference>
<feature type="domain" description="DEP" evidence="3">
    <location>
        <begin position="539"/>
        <end position="592"/>
    </location>
</feature>
<dbReference type="Gene3D" id="1.10.10.10">
    <property type="entry name" value="Winged helix-like DNA-binding domain superfamily/Winged helix DNA-binding domain"/>
    <property type="match status" value="1"/>
</dbReference>
<dbReference type="InterPro" id="IPR001683">
    <property type="entry name" value="PX_dom"/>
</dbReference>
<dbReference type="InterPro" id="IPR036871">
    <property type="entry name" value="PX_dom_sf"/>
</dbReference>
<evidence type="ECO:0000259" key="4">
    <source>
        <dbReference type="PROSITE" id="PS50195"/>
    </source>
</evidence>
<dbReference type="AlphaFoldDB" id="A0A7S0P2Y5"/>
<keyword evidence="2" id="KW-0472">Membrane</keyword>
<dbReference type="Pfam" id="PF00610">
    <property type="entry name" value="DEP"/>
    <property type="match status" value="1"/>
</dbReference>
<dbReference type="Gene3D" id="3.30.1520.10">
    <property type="entry name" value="Phox-like domain"/>
    <property type="match status" value="1"/>
</dbReference>
<evidence type="ECO:0000259" key="3">
    <source>
        <dbReference type="PROSITE" id="PS50186"/>
    </source>
</evidence>
<dbReference type="Pfam" id="PF00787">
    <property type="entry name" value="PX"/>
    <property type="match status" value="1"/>
</dbReference>
<feature type="compositionally biased region" description="Low complexity" evidence="1">
    <location>
        <begin position="284"/>
        <end position="293"/>
    </location>
</feature>
<evidence type="ECO:0000256" key="2">
    <source>
        <dbReference type="SAM" id="Phobius"/>
    </source>
</evidence>
<dbReference type="InterPro" id="IPR036388">
    <property type="entry name" value="WH-like_DNA-bd_sf"/>
</dbReference>
<feature type="transmembrane region" description="Helical" evidence="2">
    <location>
        <begin position="53"/>
        <end position="72"/>
    </location>
</feature>
<feature type="region of interest" description="Disordered" evidence="1">
    <location>
        <begin position="431"/>
        <end position="454"/>
    </location>
</feature>
<reference evidence="5" key="1">
    <citation type="submission" date="2021-01" db="EMBL/GenBank/DDBJ databases">
        <authorList>
            <person name="Corre E."/>
            <person name="Pelletier E."/>
            <person name="Niang G."/>
            <person name="Scheremetjew M."/>
            <person name="Finn R."/>
            <person name="Kale V."/>
            <person name="Holt S."/>
            <person name="Cochrane G."/>
            <person name="Meng A."/>
            <person name="Brown T."/>
            <person name="Cohen L."/>
        </authorList>
    </citation>
    <scope>NUCLEOTIDE SEQUENCE</scope>
    <source>
        <strain evidence="5">RCC1130</strain>
    </source>
</reference>
<dbReference type="GO" id="GO:0035091">
    <property type="term" value="F:phosphatidylinositol binding"/>
    <property type="evidence" value="ECO:0007669"/>
    <property type="project" value="InterPro"/>
</dbReference>
<dbReference type="EMBL" id="HBER01048061">
    <property type="protein sequence ID" value="CAD8548822.1"/>
    <property type="molecule type" value="Transcribed_RNA"/>
</dbReference>
<sequence>MLCNGKAQQQLLKLKGAVFLLLITCCALLALRVPLQLTLVLSLTSSRPSVRGLLGVFTEMLGSACCGAVLLLRQSSRSCRLVVCFFGLATAGAAILQLALSPPHTLDSWDGVESWTAVARLVLGLTLATVLFWGFRQAHAQASLLAGLPKQLQADILDSADWRPLPRESSARSGPRNDVWEEWLSYASPSGSESLRSTAIASAERSSDLMHSVAVVAAEPRSEERAFASSAARPPPSTEEATSSWLPRVAMPTSTTSSHNEGHKLARSSSSVPSHSESTERVPRLPVSSLSSPSPTPTHGSDPDKPSALPSPCAVALHPDSALGRSPARPSAWTPSHDETYRASAREVIERAGEGEGGEGEGGEGEGGAIGIRSSVIGHQWVPDQSSKGVHIEFLIRSHTVLADGSLGVARLVQRRFRSFCELRDSLIRRADTRTGQGGGGKGKKARLPQLPPRGRRSLSAEFAMQRQQGLDSWLKQVTDTPEFRHCAELARFLAIEMGSSGARAGSADSEDARQELQNISTRMRLPQCALTTDSAGHFRGSALVRWLIAQALAGSREQAFDLADAMLRNGFFEAVDWRGKFKDDGTLFRFC</sequence>
<feature type="transmembrane region" description="Helical" evidence="2">
    <location>
        <begin position="79"/>
        <end position="100"/>
    </location>
</feature>
<feature type="transmembrane region" description="Helical" evidence="2">
    <location>
        <begin position="12"/>
        <end position="33"/>
    </location>
</feature>
<dbReference type="PROSITE" id="PS50195">
    <property type="entry name" value="PX"/>
    <property type="match status" value="1"/>
</dbReference>
<dbReference type="CDD" id="cd04371">
    <property type="entry name" value="DEP"/>
    <property type="match status" value="1"/>
</dbReference>
<keyword evidence="2" id="KW-0812">Transmembrane</keyword>
<accession>A0A7S0P2Y5</accession>
<dbReference type="InterPro" id="IPR000591">
    <property type="entry name" value="DEP_dom"/>
</dbReference>
<keyword evidence="2" id="KW-1133">Transmembrane helix</keyword>
<name>A0A7S0P2Y5_9EUKA</name>
<feature type="domain" description="PX" evidence="4">
    <location>
        <begin position="372"/>
        <end position="501"/>
    </location>
</feature>
<dbReference type="PROSITE" id="PS50186">
    <property type="entry name" value="DEP"/>
    <property type="match status" value="1"/>
</dbReference>
<dbReference type="GO" id="GO:0035556">
    <property type="term" value="P:intracellular signal transduction"/>
    <property type="evidence" value="ECO:0007669"/>
    <property type="project" value="InterPro"/>
</dbReference>
<gene>
    <name evidence="5" type="ORF">CLEP1334_LOCUS24112</name>
</gene>
<dbReference type="SUPFAM" id="SSF46785">
    <property type="entry name" value="Winged helix' DNA-binding domain"/>
    <property type="match status" value="1"/>
</dbReference>
<feature type="transmembrane region" description="Helical" evidence="2">
    <location>
        <begin position="115"/>
        <end position="135"/>
    </location>
</feature>
<feature type="region of interest" description="Disordered" evidence="1">
    <location>
        <begin position="225"/>
        <end position="340"/>
    </location>
</feature>
<protein>
    <recommendedName>
        <fullName evidence="6">PX domain-containing protein</fullName>
    </recommendedName>
</protein>
<dbReference type="SMART" id="SM00312">
    <property type="entry name" value="PX"/>
    <property type="match status" value="1"/>
</dbReference>
<dbReference type="CDD" id="cd06093">
    <property type="entry name" value="PX_domain"/>
    <property type="match status" value="1"/>
</dbReference>
<evidence type="ECO:0000313" key="5">
    <source>
        <dbReference type="EMBL" id="CAD8548822.1"/>
    </source>
</evidence>
<organism evidence="5">
    <name type="scientific">Calcidiscus leptoporus</name>
    <dbReference type="NCBI Taxonomy" id="127549"/>
    <lineage>
        <taxon>Eukaryota</taxon>
        <taxon>Haptista</taxon>
        <taxon>Haptophyta</taxon>
        <taxon>Prymnesiophyceae</taxon>
        <taxon>Coccolithales</taxon>
        <taxon>Calcidiscaceae</taxon>
        <taxon>Calcidiscus</taxon>
    </lineage>
</organism>
<dbReference type="InterPro" id="IPR036390">
    <property type="entry name" value="WH_DNA-bd_sf"/>
</dbReference>
<evidence type="ECO:0008006" key="6">
    <source>
        <dbReference type="Google" id="ProtNLM"/>
    </source>
</evidence>